<feature type="coiled-coil region" evidence="1">
    <location>
        <begin position="232"/>
        <end position="266"/>
    </location>
</feature>
<evidence type="ECO:0000313" key="3">
    <source>
        <dbReference type="EMBL" id="GCD13164.1"/>
    </source>
</evidence>
<reference evidence="3 4" key="1">
    <citation type="submission" date="2018-11" db="EMBL/GenBank/DDBJ databases">
        <title>Genome sequencing and assembly of Clostridium tagluense strain A121.</title>
        <authorList>
            <person name="Murakami T."/>
            <person name="Segawa T."/>
            <person name="Shcherbakova V.A."/>
            <person name="Mori H."/>
            <person name="Yoshimura Y."/>
        </authorList>
    </citation>
    <scope>NUCLEOTIDE SEQUENCE [LARGE SCALE GENOMIC DNA]</scope>
    <source>
        <strain evidence="3 4">A121</strain>
    </source>
</reference>
<dbReference type="PANTHER" id="PTHR44757">
    <property type="entry name" value="DIGUANYLATE CYCLASE DGCP"/>
    <property type="match status" value="1"/>
</dbReference>
<comment type="caution">
    <text evidence="3">The sequence shown here is derived from an EMBL/GenBank/DDBJ whole genome shotgun (WGS) entry which is preliminary data.</text>
</comment>
<dbReference type="NCBIfam" id="TIGR00229">
    <property type="entry name" value="sensory_box"/>
    <property type="match status" value="1"/>
</dbReference>
<dbReference type="PANTHER" id="PTHR44757:SF2">
    <property type="entry name" value="BIOFILM ARCHITECTURE MAINTENANCE PROTEIN MBAA"/>
    <property type="match status" value="1"/>
</dbReference>
<feature type="domain" description="PAS" evidence="2">
    <location>
        <begin position="18"/>
        <end position="45"/>
    </location>
</feature>
<dbReference type="EMBL" id="BHYK01000064">
    <property type="protein sequence ID" value="GCD13164.1"/>
    <property type="molecule type" value="Genomic_DNA"/>
</dbReference>
<organism evidence="3 4">
    <name type="scientific">Clostridium tagluense</name>
    <dbReference type="NCBI Taxonomy" id="360422"/>
    <lineage>
        <taxon>Bacteria</taxon>
        <taxon>Bacillati</taxon>
        <taxon>Bacillota</taxon>
        <taxon>Clostridia</taxon>
        <taxon>Eubacteriales</taxon>
        <taxon>Clostridiaceae</taxon>
        <taxon>Clostridium</taxon>
    </lineage>
</organism>
<gene>
    <name evidence="3" type="ORF">Ctaglu_47870</name>
</gene>
<dbReference type="Gene3D" id="3.30.450.20">
    <property type="entry name" value="PAS domain"/>
    <property type="match status" value="3"/>
</dbReference>
<dbReference type="RefSeq" id="WP_185732948.1">
    <property type="nucleotide sequence ID" value="NZ_BHYK01000064.1"/>
</dbReference>
<evidence type="ECO:0000313" key="4">
    <source>
        <dbReference type="Proteomes" id="UP000287872"/>
    </source>
</evidence>
<dbReference type="InterPro" id="IPR035965">
    <property type="entry name" value="PAS-like_dom_sf"/>
</dbReference>
<dbReference type="Pfam" id="PF13426">
    <property type="entry name" value="PAS_9"/>
    <property type="match status" value="3"/>
</dbReference>
<proteinExistence type="predicted"/>
<keyword evidence="1" id="KW-0175">Coiled coil</keyword>
<evidence type="ECO:0000256" key="1">
    <source>
        <dbReference type="SAM" id="Coils"/>
    </source>
</evidence>
<accession>A0A401UUJ1</accession>
<dbReference type="Proteomes" id="UP000287872">
    <property type="component" value="Unassembled WGS sequence"/>
</dbReference>
<dbReference type="AlphaFoldDB" id="A0A401UUJ1"/>
<dbReference type="PROSITE" id="PS50112">
    <property type="entry name" value="PAS"/>
    <property type="match status" value="1"/>
</dbReference>
<dbReference type="InterPro" id="IPR052155">
    <property type="entry name" value="Biofilm_reg_signaling"/>
</dbReference>
<dbReference type="InterPro" id="IPR000014">
    <property type="entry name" value="PAS"/>
</dbReference>
<name>A0A401UUJ1_9CLOT</name>
<evidence type="ECO:0000259" key="2">
    <source>
        <dbReference type="PROSITE" id="PS50112"/>
    </source>
</evidence>
<sequence>MENTFNNIIIEASLYCSDNIIIEINKEFIDFTGFTMNELLGKSLVELGAILKINSQILLENISSTYSGYIFTKSLSAREVNISLSHNMVTNKKMYTFVEKTNSRLSDKLIFVEHSFIDNISGVAVYSIPDLILLKTNQKYLEFMASPFNKEENSLGSPINEIIAGFIGSPSEDIWNTVVETQKTSYTKEFEFNDPIKGITYWDFTKIPIFENGNIKYIYEISIEITEKIFKNRSIHNQGKMIEQQKEQLEEQNTRLINIIENLSEGVMIADNKGKIIMTNLEAQRLFYQSDKVIDLGEALKNAKAFDMKGNEIPFKNFPSIRALNGEVVKNAKIFVSHPNKEYFEEISSIPIYNTNGDLTMAVSCFHDITETIEQSKKIEEQKNLLEAIIENIVDSITIFDNKGQHILLNKSARELYFPSSEQIGKIGDECTQSEFYNIHGDKIDLENAPARVIRGEKFKNMRLTVKSPNKTLEIDVSGTPIYDSEGKFNLGVLCSRDMTDYFKHEETIRTRNEFLNRIINTLGLPVIRLSCPDLKIVDINKKAFSFIKLLLPNVQSTNQIKDDRAFDLFELSRKLISSYDYSFLVSLIFVDSPIFSA</sequence>
<keyword evidence="4" id="KW-1185">Reference proteome</keyword>
<protein>
    <recommendedName>
        <fullName evidence="2">PAS domain-containing protein</fullName>
    </recommendedName>
</protein>
<dbReference type="SUPFAM" id="SSF55785">
    <property type="entry name" value="PYP-like sensor domain (PAS domain)"/>
    <property type="match status" value="2"/>
</dbReference>
<dbReference type="SMART" id="SM00091">
    <property type="entry name" value="PAS"/>
    <property type="match status" value="4"/>
</dbReference>